<dbReference type="EMBL" id="JXLP01000012">
    <property type="protein sequence ID" value="KIL77824.1"/>
    <property type="molecule type" value="Genomic_DNA"/>
</dbReference>
<evidence type="ECO:0000256" key="1">
    <source>
        <dbReference type="SAM" id="SignalP"/>
    </source>
</evidence>
<proteinExistence type="predicted"/>
<evidence type="ECO:0000313" key="3">
    <source>
        <dbReference type="EMBL" id="KIL77824.1"/>
    </source>
</evidence>
<evidence type="ECO:0000259" key="2">
    <source>
        <dbReference type="Pfam" id="PF03413"/>
    </source>
</evidence>
<keyword evidence="1" id="KW-0732">Signal</keyword>
<feature type="chain" id="PRO_5047169226" description="PepSY domain-containing protein" evidence="1">
    <location>
        <begin position="23"/>
        <end position="106"/>
    </location>
</feature>
<name>A0ABR5AST7_BACBA</name>
<organism evidence="3 4">
    <name type="scientific">Bacillus badius</name>
    <dbReference type="NCBI Taxonomy" id="1455"/>
    <lineage>
        <taxon>Bacteria</taxon>
        <taxon>Bacillati</taxon>
        <taxon>Bacillota</taxon>
        <taxon>Bacilli</taxon>
        <taxon>Bacillales</taxon>
        <taxon>Bacillaceae</taxon>
        <taxon>Pseudobacillus</taxon>
    </lineage>
</organism>
<dbReference type="GeneID" id="92777760"/>
<keyword evidence="4" id="KW-1185">Reference proteome</keyword>
<sequence>MNINWGAFLLGAAAGAAGAVIAQQNLSKTTYVSAEKALKEVKEAFKSEGPIDGSWIKMKPEPLKKAGMDKMVYKGGVSRTIGQEREQFEFVADSRTGTIMDVYKTY</sequence>
<feature type="domain" description="PepSY" evidence="2">
    <location>
        <begin position="32"/>
        <end position="103"/>
    </location>
</feature>
<dbReference type="InterPro" id="IPR025711">
    <property type="entry name" value="PepSY"/>
</dbReference>
<evidence type="ECO:0000313" key="4">
    <source>
        <dbReference type="Proteomes" id="UP000031982"/>
    </source>
</evidence>
<comment type="caution">
    <text evidence="3">The sequence shown here is derived from an EMBL/GenBank/DDBJ whole genome shotgun (WGS) entry which is preliminary data.</text>
</comment>
<dbReference type="Proteomes" id="UP000031982">
    <property type="component" value="Unassembled WGS sequence"/>
</dbReference>
<dbReference type="RefSeq" id="WP_305954918.1">
    <property type="nucleotide sequence ID" value="NZ_BSSZ01000002.1"/>
</dbReference>
<feature type="signal peptide" evidence="1">
    <location>
        <begin position="1"/>
        <end position="22"/>
    </location>
</feature>
<gene>
    <name evidence="3" type="ORF">SD77_1153</name>
</gene>
<accession>A0ABR5AST7</accession>
<reference evidence="3 4" key="1">
    <citation type="submission" date="2015-01" db="EMBL/GenBank/DDBJ databases">
        <title>Genome Assembly of Bacillus badius MTCC 1458.</title>
        <authorList>
            <person name="Verma A."/>
            <person name="Khatri I."/>
            <person name="Mual P."/>
            <person name="Subramanian S."/>
            <person name="Krishnamurthi S."/>
        </authorList>
    </citation>
    <scope>NUCLEOTIDE SEQUENCE [LARGE SCALE GENOMIC DNA]</scope>
    <source>
        <strain evidence="3 4">MTCC 1458</strain>
    </source>
</reference>
<dbReference type="Pfam" id="PF03413">
    <property type="entry name" value="PepSY"/>
    <property type="match status" value="1"/>
</dbReference>
<protein>
    <recommendedName>
        <fullName evidence="2">PepSY domain-containing protein</fullName>
    </recommendedName>
</protein>